<dbReference type="RefSeq" id="WP_118392308.1">
    <property type="nucleotide sequence ID" value="NZ_JADMPC010000003.1"/>
</dbReference>
<sequence>MCDIELKEDISELMRDTMIGVLTGDINLPDVLVELQKIGKSIPDILFYKNIECMLDGLDKKGTIKRKVGKKLAESNYGADSGFMLLKYLESYEYPEKGKCMAYLLDSLSRDFISVDECLLFCKLIKDLSVPALMFLKKNVHKSVLYHITEENFFLIKELKNNALMYDACDNGIAFELEAYYLDKFALSYDDDKYGYSSKRDGIPEDDKLPKVVVNLTTNEVVSHR</sequence>
<evidence type="ECO:0008006" key="5">
    <source>
        <dbReference type="Google" id="ProtNLM"/>
    </source>
</evidence>
<gene>
    <name evidence="2" type="ORF">DW967_16650</name>
    <name evidence="1" type="ORF">DWY38_09955</name>
</gene>
<dbReference type="EMBL" id="QRUJ01000009">
    <property type="protein sequence ID" value="RGR54176.1"/>
    <property type="molecule type" value="Genomic_DNA"/>
</dbReference>
<evidence type="ECO:0000313" key="1">
    <source>
        <dbReference type="EMBL" id="RGR54176.1"/>
    </source>
</evidence>
<dbReference type="EMBL" id="QSES01000053">
    <property type="protein sequence ID" value="RGZ87946.1"/>
    <property type="molecule type" value="Genomic_DNA"/>
</dbReference>
<dbReference type="Proteomes" id="UP000283721">
    <property type="component" value="Unassembled WGS sequence"/>
</dbReference>
<evidence type="ECO:0000313" key="2">
    <source>
        <dbReference type="EMBL" id="RGZ87946.1"/>
    </source>
</evidence>
<protein>
    <recommendedName>
        <fullName evidence="5">DUF4393 domain-containing protein</fullName>
    </recommendedName>
</protein>
<proteinExistence type="predicted"/>
<dbReference type="Proteomes" id="UP000266066">
    <property type="component" value="Unassembled WGS sequence"/>
</dbReference>
<reference evidence="3 4" key="1">
    <citation type="submission" date="2018-08" db="EMBL/GenBank/DDBJ databases">
        <title>A genome reference for cultivated species of the human gut microbiota.</title>
        <authorList>
            <person name="Zou Y."/>
            <person name="Xue W."/>
            <person name="Luo G."/>
        </authorList>
    </citation>
    <scope>NUCLEOTIDE SEQUENCE [LARGE SCALE GENOMIC DNA]</scope>
    <source>
        <strain evidence="1 3">AF25-15</strain>
        <strain evidence="2 4">AM47-6BH</strain>
    </source>
</reference>
<dbReference type="AlphaFoldDB" id="A0A395V2A3"/>
<organism evidence="1 3">
    <name type="scientific">Agathobacter rectalis</name>
    <dbReference type="NCBI Taxonomy" id="39491"/>
    <lineage>
        <taxon>Bacteria</taxon>
        <taxon>Bacillati</taxon>
        <taxon>Bacillota</taxon>
        <taxon>Clostridia</taxon>
        <taxon>Lachnospirales</taxon>
        <taxon>Lachnospiraceae</taxon>
        <taxon>Agathobacter</taxon>
    </lineage>
</organism>
<comment type="caution">
    <text evidence="1">The sequence shown here is derived from an EMBL/GenBank/DDBJ whole genome shotgun (WGS) entry which is preliminary data.</text>
</comment>
<evidence type="ECO:0000313" key="3">
    <source>
        <dbReference type="Proteomes" id="UP000266066"/>
    </source>
</evidence>
<accession>A0A395V2A3</accession>
<name>A0A395V2A3_9FIRM</name>
<evidence type="ECO:0000313" key="4">
    <source>
        <dbReference type="Proteomes" id="UP000283721"/>
    </source>
</evidence>